<feature type="signal peptide" evidence="4">
    <location>
        <begin position="1"/>
        <end position="19"/>
    </location>
</feature>
<dbReference type="PANTHER" id="PTHR30036">
    <property type="entry name" value="D-XYLOSE-BINDING PERIPLASMIC PROTEIN"/>
    <property type="match status" value="1"/>
</dbReference>
<organism evidence="6 7">
    <name type="scientific">Trujillonella endophytica</name>
    <dbReference type="NCBI Taxonomy" id="673521"/>
    <lineage>
        <taxon>Bacteria</taxon>
        <taxon>Bacillati</taxon>
        <taxon>Actinomycetota</taxon>
        <taxon>Actinomycetes</taxon>
        <taxon>Geodermatophilales</taxon>
        <taxon>Geodermatophilaceae</taxon>
        <taxon>Trujillonella</taxon>
    </lineage>
</organism>
<dbReference type="SUPFAM" id="SSF53822">
    <property type="entry name" value="Periplasmic binding protein-like I"/>
    <property type="match status" value="1"/>
</dbReference>
<dbReference type="PROSITE" id="PS51257">
    <property type="entry name" value="PROKAR_LIPOPROTEIN"/>
    <property type="match status" value="1"/>
</dbReference>
<dbReference type="Proteomes" id="UP000198960">
    <property type="component" value="Unassembled WGS sequence"/>
</dbReference>
<dbReference type="GO" id="GO:0030288">
    <property type="term" value="C:outer membrane-bounded periplasmic space"/>
    <property type="evidence" value="ECO:0007669"/>
    <property type="project" value="TreeGrafter"/>
</dbReference>
<evidence type="ECO:0000256" key="1">
    <source>
        <dbReference type="ARBA" id="ARBA00004196"/>
    </source>
</evidence>
<evidence type="ECO:0000256" key="3">
    <source>
        <dbReference type="SAM" id="MobiDB-lite"/>
    </source>
</evidence>
<dbReference type="OrthoDB" id="3789223at2"/>
<evidence type="ECO:0000256" key="4">
    <source>
        <dbReference type="SAM" id="SignalP"/>
    </source>
</evidence>
<dbReference type="RefSeq" id="WP_139220385.1">
    <property type="nucleotide sequence ID" value="NZ_FOEE01000002.1"/>
</dbReference>
<name>A0A1H8QIK8_9ACTN</name>
<reference evidence="7" key="1">
    <citation type="submission" date="2016-10" db="EMBL/GenBank/DDBJ databases">
        <authorList>
            <person name="Varghese N."/>
            <person name="Submissions S."/>
        </authorList>
    </citation>
    <scope>NUCLEOTIDE SEQUENCE [LARGE SCALE GENOMIC DNA]</scope>
    <source>
        <strain evidence="7">DSM 45413</strain>
    </source>
</reference>
<dbReference type="STRING" id="673521.SAMN05660991_00618"/>
<evidence type="ECO:0000313" key="6">
    <source>
        <dbReference type="EMBL" id="SEO53856.1"/>
    </source>
</evidence>
<evidence type="ECO:0000256" key="2">
    <source>
        <dbReference type="ARBA" id="ARBA00007639"/>
    </source>
</evidence>
<evidence type="ECO:0000313" key="7">
    <source>
        <dbReference type="Proteomes" id="UP000198960"/>
    </source>
</evidence>
<feature type="compositionally biased region" description="Gly residues" evidence="3">
    <location>
        <begin position="29"/>
        <end position="43"/>
    </location>
</feature>
<dbReference type="Pfam" id="PF13407">
    <property type="entry name" value="Peripla_BP_4"/>
    <property type="match status" value="1"/>
</dbReference>
<gene>
    <name evidence="6" type="ORF">SAMN05660991_00618</name>
</gene>
<proteinExistence type="inferred from homology"/>
<sequence>MRSRSFVAGAAVAALLLTAACSDSDDGGSDGGGGGGGSSGGRLGDLPVVELTSEIEDAATAAAEAAGEPVELPVRTIGYISYGEAIPISARLTQGVQNAANALGWELEVCDGQSTPQGQLTCATNFVNTGVDAILTNGMPQSSIAPALTQAESAGIPVINIGGYIGQEDLFDGSIYPDEAEFGEVLGDWLVEELPDGGEIATQTFQADFVIQRLEGLDRSLEGSDVTIGDTFDADAANLIPGAQQSVSSSYNGNPDIQAYYLTFSGSEIGAAQAMQVLRPGAQFPERPMILTFYANLPTIDLIRAGQVDAAAENTHEWIAWVAMDQLAEFFGRETPISTEPRPDYGDGLEFWQPFVVDAENLPAEGELAPPPVDFEGFFTTKWSTEFSNLS</sequence>
<dbReference type="GO" id="GO:0030246">
    <property type="term" value="F:carbohydrate binding"/>
    <property type="evidence" value="ECO:0007669"/>
    <property type="project" value="TreeGrafter"/>
</dbReference>
<dbReference type="EMBL" id="FOEE01000002">
    <property type="protein sequence ID" value="SEO53856.1"/>
    <property type="molecule type" value="Genomic_DNA"/>
</dbReference>
<feature type="domain" description="Periplasmic binding protein" evidence="5">
    <location>
        <begin position="77"/>
        <end position="329"/>
    </location>
</feature>
<protein>
    <submittedName>
        <fullName evidence="6">Substrate-binding protein domain-containing protein</fullName>
    </submittedName>
</protein>
<dbReference type="CDD" id="cd01536">
    <property type="entry name" value="PBP1_ABC_sugar_binding-like"/>
    <property type="match status" value="1"/>
</dbReference>
<keyword evidence="7" id="KW-1185">Reference proteome</keyword>
<dbReference type="Gene3D" id="3.40.50.2300">
    <property type="match status" value="2"/>
</dbReference>
<accession>A0A1H8QIK8</accession>
<dbReference type="InterPro" id="IPR028082">
    <property type="entry name" value="Peripla_BP_I"/>
</dbReference>
<keyword evidence="4" id="KW-0732">Signal</keyword>
<comment type="similarity">
    <text evidence="2">Belongs to the bacterial solute-binding protein 2 family.</text>
</comment>
<dbReference type="InterPro" id="IPR050555">
    <property type="entry name" value="Bact_Solute-Bind_Prot2"/>
</dbReference>
<dbReference type="InterPro" id="IPR025997">
    <property type="entry name" value="SBP_2_dom"/>
</dbReference>
<feature type="region of interest" description="Disordered" evidence="3">
    <location>
        <begin position="25"/>
        <end position="45"/>
    </location>
</feature>
<dbReference type="PANTHER" id="PTHR30036:SF7">
    <property type="entry name" value="ABC TRANSPORTER PERIPLASMIC-BINDING PROTEIN YPHF"/>
    <property type="match status" value="1"/>
</dbReference>
<feature type="chain" id="PRO_5039185564" evidence="4">
    <location>
        <begin position="20"/>
        <end position="391"/>
    </location>
</feature>
<comment type="subcellular location">
    <subcellularLocation>
        <location evidence="1">Cell envelope</location>
    </subcellularLocation>
</comment>
<evidence type="ECO:0000259" key="5">
    <source>
        <dbReference type="Pfam" id="PF13407"/>
    </source>
</evidence>
<dbReference type="AlphaFoldDB" id="A0A1H8QIK8"/>